<gene>
    <name evidence="2" type="ORF">GCM10010394_67110</name>
</gene>
<feature type="domain" description="DUF6879" evidence="1">
    <location>
        <begin position="8"/>
        <end position="172"/>
    </location>
</feature>
<dbReference type="InterPro" id="IPR049244">
    <property type="entry name" value="DUF6879"/>
</dbReference>
<proteinExistence type="predicted"/>
<reference evidence="2 3" key="1">
    <citation type="journal article" date="2019" name="Int. J. Syst. Evol. Microbiol.">
        <title>The Global Catalogue of Microorganisms (GCM) 10K type strain sequencing project: providing services to taxonomists for standard genome sequencing and annotation.</title>
        <authorList>
            <consortium name="The Broad Institute Genomics Platform"/>
            <consortium name="The Broad Institute Genome Sequencing Center for Infectious Disease"/>
            <person name="Wu L."/>
            <person name="Ma J."/>
        </authorList>
    </citation>
    <scope>NUCLEOTIDE SEQUENCE [LARGE SCALE GENOMIC DNA]</scope>
    <source>
        <strain evidence="2 3">JCM 5067</strain>
    </source>
</reference>
<name>A0ABN1H234_9ACTN</name>
<accession>A0ABN1H234</accession>
<evidence type="ECO:0000259" key="1">
    <source>
        <dbReference type="Pfam" id="PF21806"/>
    </source>
</evidence>
<sequence length="173" mass="19574">MSQNDLAFVDLLAHTRHSAVHLEMRDGYGIGEEAAEFEAWRAGWRPDPDPGTWWNDFHTWVRDATARGVAFRRARIVSEPVSEYIAYEYGCTYQNVAAGESVRWLPRRRASDIALPGNDFWLFDGHVVMWNHFTGTGASAGAELDERAEAAKLCATAFEAVWERATPHGDYRI</sequence>
<dbReference type="EMBL" id="BAAACA010000064">
    <property type="protein sequence ID" value="GAA0626872.1"/>
    <property type="molecule type" value="Genomic_DNA"/>
</dbReference>
<organism evidence="2 3">
    <name type="scientific">Streptomyces crystallinus</name>
    <dbReference type="NCBI Taxonomy" id="68191"/>
    <lineage>
        <taxon>Bacteria</taxon>
        <taxon>Bacillati</taxon>
        <taxon>Actinomycetota</taxon>
        <taxon>Actinomycetes</taxon>
        <taxon>Kitasatosporales</taxon>
        <taxon>Streptomycetaceae</taxon>
        <taxon>Streptomyces</taxon>
    </lineage>
</organism>
<keyword evidence="3" id="KW-1185">Reference proteome</keyword>
<dbReference type="RefSeq" id="WP_344080717.1">
    <property type="nucleotide sequence ID" value="NZ_BAAACA010000064.1"/>
</dbReference>
<comment type="caution">
    <text evidence="2">The sequence shown here is derived from an EMBL/GenBank/DDBJ whole genome shotgun (WGS) entry which is preliminary data.</text>
</comment>
<dbReference type="Pfam" id="PF21806">
    <property type="entry name" value="DUF6879"/>
    <property type="match status" value="1"/>
</dbReference>
<evidence type="ECO:0000313" key="3">
    <source>
        <dbReference type="Proteomes" id="UP001500668"/>
    </source>
</evidence>
<dbReference type="Proteomes" id="UP001500668">
    <property type="component" value="Unassembled WGS sequence"/>
</dbReference>
<protein>
    <recommendedName>
        <fullName evidence="1">DUF6879 domain-containing protein</fullName>
    </recommendedName>
</protein>
<evidence type="ECO:0000313" key="2">
    <source>
        <dbReference type="EMBL" id="GAA0626872.1"/>
    </source>
</evidence>